<dbReference type="SUPFAM" id="SSF50475">
    <property type="entry name" value="FMN-binding split barrel"/>
    <property type="match status" value="1"/>
</dbReference>
<evidence type="ECO:0000313" key="1">
    <source>
        <dbReference type="EMBL" id="KAA8485446.1"/>
    </source>
</evidence>
<dbReference type="Gene3D" id="2.30.110.10">
    <property type="entry name" value="Electron Transport, Fmn-binding Protein, Chain A"/>
    <property type="match status" value="1"/>
</dbReference>
<dbReference type="InterPro" id="IPR012349">
    <property type="entry name" value="Split_barrel_FMN-bd"/>
</dbReference>
<comment type="caution">
    <text evidence="1">The sequence shown here is derived from an EMBL/GenBank/DDBJ whole genome shotgun (WGS) entry which is preliminary data.</text>
</comment>
<name>A0A5M9HEN4_9SPHI</name>
<evidence type="ECO:0000313" key="2">
    <source>
        <dbReference type="Proteomes" id="UP000322918"/>
    </source>
</evidence>
<evidence type="ECO:0008006" key="3">
    <source>
        <dbReference type="Google" id="ProtNLM"/>
    </source>
</evidence>
<protein>
    <recommendedName>
        <fullName evidence="3">Pyridoxamine 5'-phosphate oxidase putative domain-containing protein</fullName>
    </recommendedName>
</protein>
<organism evidence="1 2">
    <name type="scientific">Arcticibacter tournemirensis</name>
    <dbReference type="NCBI Taxonomy" id="699437"/>
    <lineage>
        <taxon>Bacteria</taxon>
        <taxon>Pseudomonadati</taxon>
        <taxon>Bacteroidota</taxon>
        <taxon>Sphingobacteriia</taxon>
        <taxon>Sphingobacteriales</taxon>
        <taxon>Sphingobacteriaceae</taxon>
        <taxon>Arcticibacter</taxon>
    </lineage>
</organism>
<accession>A0A5M9HEN4</accession>
<sequence>MTDAPTEIIKVDKRIVAFIQSQSVLTIATSANNMPYCATCFYAYSENANALVFKSSPETTHIAQGIENDFVAGSVLPDKLVTGKVKGIQYSGILVRVDAALQDDLQKVYYKKYPFALAMGGELWAIKLNWMKFTDNTLGFGTKVIWGERD</sequence>
<reference evidence="1 2" key="1">
    <citation type="submission" date="2019-09" db="EMBL/GenBank/DDBJ databases">
        <title>Pararcticibacter amylolyticus gen. nov., sp. nov., isolated from a rottenly hemp rope, and reclassification of Pedobacter tournemirensis as Pararcticibacter tournemirensis comb. nov.</title>
        <authorList>
            <person name="Cai Y."/>
        </authorList>
    </citation>
    <scope>NUCLEOTIDE SEQUENCE [LARGE SCALE GENOMIC DNA]</scope>
    <source>
        <strain evidence="1 2">TF5-37.2-LB10</strain>
    </source>
</reference>
<proteinExistence type="predicted"/>
<dbReference type="EMBL" id="VWNE01000004">
    <property type="protein sequence ID" value="KAA8485446.1"/>
    <property type="molecule type" value="Genomic_DNA"/>
</dbReference>
<dbReference type="Proteomes" id="UP000322918">
    <property type="component" value="Unassembled WGS sequence"/>
</dbReference>
<dbReference type="AlphaFoldDB" id="A0A5M9HEN4"/>
<gene>
    <name evidence="1" type="ORF">F1649_02890</name>
</gene>
<dbReference type="RefSeq" id="WP_141813640.1">
    <property type="nucleotide sequence ID" value="NZ_VFPL01000001.1"/>
</dbReference>
<dbReference type="OrthoDB" id="663512at2"/>
<keyword evidence="2" id="KW-1185">Reference proteome</keyword>